<dbReference type="EMBL" id="NPEF02000017">
    <property type="protein sequence ID" value="MDV6236818.1"/>
    <property type="molecule type" value="Genomic_DNA"/>
</dbReference>
<sequence>MKRKACVFFLIVLVLLVGDVFPEDLITFTRFRQIVPLEGVTTDSEFFVDARLPRFSALVSVVGPVAETPKEERWPIVFQENQDRESLNFEEYGFEVLLKSRNEIQKVFLTKTQIPEIEKAAKAGTILKASIVYYGYTKNKKRVFLLSSFSESNVKADKSICFADSLLDVRLGSDYAETIADAETKFGPSYQDMQIRDKKGKVFVIDREGKTVLYIYDGGEEERNKVQSLQLSTYGNSRQRAVKNVFFGDDAAFASKKLGIQFKVHRQTDETDIHYYDYSGCTFETKNKKVFSIFITEE</sequence>
<gene>
    <name evidence="1" type="ORF">CH379_014410</name>
    <name evidence="2" type="ORF">CH379_05345</name>
</gene>
<accession>A0A2N0BBL0</accession>
<keyword evidence="3" id="KW-1185">Reference proteome</keyword>
<reference evidence="1" key="3">
    <citation type="submission" date="2023-10" db="EMBL/GenBank/DDBJ databases">
        <authorList>
            <person name="Picardeau M."/>
            <person name="Thibeaux R."/>
        </authorList>
    </citation>
    <scope>NUCLEOTIDE SEQUENCE</scope>
    <source>
        <strain evidence="1">ATI7-C-A5</strain>
    </source>
</reference>
<dbReference type="AlphaFoldDB" id="A0A2N0BBL0"/>
<reference evidence="2" key="1">
    <citation type="submission" date="2017-07" db="EMBL/GenBank/DDBJ databases">
        <title>Leptospira spp. isolated from tropical soils.</title>
        <authorList>
            <person name="Thibeaux R."/>
            <person name="Iraola G."/>
            <person name="Ferres I."/>
            <person name="Bierque E."/>
            <person name="Girault D."/>
            <person name="Soupe-Gilbert M.-E."/>
            <person name="Picardeau M."/>
            <person name="Goarant C."/>
        </authorList>
    </citation>
    <scope>NUCLEOTIDE SEQUENCE [LARGE SCALE GENOMIC DNA]</scope>
    <source>
        <strain evidence="2">ATI7-C-A5</strain>
    </source>
</reference>
<dbReference type="OrthoDB" id="9883563at2"/>
<dbReference type="RefSeq" id="WP_100764751.1">
    <property type="nucleotide sequence ID" value="NZ_NPEF02000017.1"/>
</dbReference>
<dbReference type="EMBL" id="NPEF01000037">
    <property type="protein sequence ID" value="PJZ93903.1"/>
    <property type="molecule type" value="Genomic_DNA"/>
</dbReference>
<organism evidence="2">
    <name type="scientific">Leptospira ellisii</name>
    <dbReference type="NCBI Taxonomy" id="2023197"/>
    <lineage>
        <taxon>Bacteria</taxon>
        <taxon>Pseudomonadati</taxon>
        <taxon>Spirochaetota</taxon>
        <taxon>Spirochaetia</taxon>
        <taxon>Leptospirales</taxon>
        <taxon>Leptospiraceae</taxon>
        <taxon>Leptospira</taxon>
    </lineage>
</organism>
<evidence type="ECO:0000313" key="2">
    <source>
        <dbReference type="EMBL" id="PJZ93903.1"/>
    </source>
</evidence>
<evidence type="ECO:0000313" key="3">
    <source>
        <dbReference type="Proteomes" id="UP000232122"/>
    </source>
</evidence>
<evidence type="ECO:0000313" key="1">
    <source>
        <dbReference type="EMBL" id="MDV6236818.1"/>
    </source>
</evidence>
<reference evidence="1 3" key="2">
    <citation type="journal article" date="2018" name="Microb. Genom.">
        <title>Deciphering the unexplored Leptospira diversity from soils uncovers genomic evolution to virulence.</title>
        <authorList>
            <person name="Thibeaux R."/>
            <person name="Iraola G."/>
            <person name="Ferres I."/>
            <person name="Bierque E."/>
            <person name="Girault D."/>
            <person name="Soupe-Gilbert M.E."/>
            <person name="Picardeau M."/>
            <person name="Goarant C."/>
        </authorList>
    </citation>
    <scope>NUCLEOTIDE SEQUENCE [LARGE SCALE GENOMIC DNA]</scope>
    <source>
        <strain evidence="1 3">ATI7-C-A5</strain>
    </source>
</reference>
<proteinExistence type="predicted"/>
<comment type="caution">
    <text evidence="2">The sequence shown here is derived from an EMBL/GenBank/DDBJ whole genome shotgun (WGS) entry which is preliminary data.</text>
</comment>
<name>A0A2N0BBL0_9LEPT</name>
<dbReference type="Proteomes" id="UP000232122">
    <property type="component" value="Unassembled WGS sequence"/>
</dbReference>
<protein>
    <submittedName>
        <fullName evidence="2">Uncharacterized protein</fullName>
    </submittedName>
</protein>